<evidence type="ECO:0000313" key="5">
    <source>
        <dbReference type="Proteomes" id="UP000270834"/>
    </source>
</evidence>
<dbReference type="PANTHER" id="PTHR47495">
    <property type="entry name" value="ALDEHYDE DEHYDROGENASE"/>
    <property type="match status" value="1"/>
</dbReference>
<dbReference type="NCBIfam" id="TIGR01409">
    <property type="entry name" value="TAT_signal_seq"/>
    <property type="match status" value="1"/>
</dbReference>
<dbReference type="InterPro" id="IPR037165">
    <property type="entry name" value="AldOxase/xan_DH_Mopterin-bd_sf"/>
</dbReference>
<dbReference type="InterPro" id="IPR052516">
    <property type="entry name" value="N-heterocyclic_Hydroxylase"/>
</dbReference>
<dbReference type="EMBL" id="RBSQ01000272">
    <property type="protein sequence ID" value="RMS61526.1"/>
    <property type="molecule type" value="Genomic_DNA"/>
</dbReference>
<evidence type="ECO:0000256" key="2">
    <source>
        <dbReference type="SAM" id="MobiDB-lite"/>
    </source>
</evidence>
<dbReference type="PANTHER" id="PTHR47495:SF2">
    <property type="entry name" value="ALDEHYDE DEHYDROGENASE"/>
    <property type="match status" value="1"/>
</dbReference>
<dbReference type="GO" id="GO:0016491">
    <property type="term" value="F:oxidoreductase activity"/>
    <property type="evidence" value="ECO:0007669"/>
    <property type="project" value="InterPro"/>
</dbReference>
<feature type="region of interest" description="Disordered" evidence="2">
    <location>
        <begin position="135"/>
        <end position="160"/>
    </location>
</feature>
<organism evidence="4 5">
    <name type="scientific">Pseudomonas aeruginosa</name>
    <dbReference type="NCBI Taxonomy" id="287"/>
    <lineage>
        <taxon>Bacteria</taxon>
        <taxon>Pseudomonadati</taxon>
        <taxon>Pseudomonadota</taxon>
        <taxon>Gammaproteobacteria</taxon>
        <taxon>Pseudomonadales</taxon>
        <taxon>Pseudomonadaceae</taxon>
        <taxon>Pseudomonas</taxon>
    </lineage>
</organism>
<dbReference type="Pfam" id="PF20256">
    <property type="entry name" value="MoCoBD_2"/>
    <property type="match status" value="1"/>
</dbReference>
<dbReference type="SUPFAM" id="SSF56003">
    <property type="entry name" value="Molybdenum cofactor-binding domain"/>
    <property type="match status" value="1"/>
</dbReference>
<protein>
    <recommendedName>
        <fullName evidence="3">Aldehyde oxidase/xanthine dehydrogenase second molybdopterin binding domain-containing protein</fullName>
    </recommendedName>
</protein>
<evidence type="ECO:0000313" key="4">
    <source>
        <dbReference type="EMBL" id="RMS61526.1"/>
    </source>
</evidence>
<dbReference type="Proteomes" id="UP000270834">
    <property type="component" value="Unassembled WGS sequence"/>
</dbReference>
<sequence>MNSKIDLSNALPGSRRGFLKGAAVVGLTIGFQWSGARRALAAALPDAGFAPNAFLRIAPDDSVTVIAKHVEMGQGAYTGIATIVAEELDADWSKVRVESAPADAKRYANLAFGTMQGTGGSSAMANSWMQLREAGAKARAPPNCAPATASSNIRPASARPATVRWPLRRRNCRCRKKCN</sequence>
<comment type="caution">
    <text evidence="4">The sequence shown here is derived from an EMBL/GenBank/DDBJ whole genome shotgun (WGS) entry which is preliminary data.</text>
</comment>
<accession>A0A3M5EH10</accession>
<proteinExistence type="predicted"/>
<dbReference type="InterPro" id="IPR019546">
    <property type="entry name" value="TAT_signal_bac_arc"/>
</dbReference>
<gene>
    <name evidence="4" type="ORF">ALP65_03449</name>
</gene>
<evidence type="ECO:0000259" key="3">
    <source>
        <dbReference type="Pfam" id="PF20256"/>
    </source>
</evidence>
<dbReference type="PROSITE" id="PS51318">
    <property type="entry name" value="TAT"/>
    <property type="match status" value="1"/>
</dbReference>
<evidence type="ECO:0000256" key="1">
    <source>
        <dbReference type="ARBA" id="ARBA00022729"/>
    </source>
</evidence>
<keyword evidence="1" id="KW-0732">Signal</keyword>
<dbReference type="Gene3D" id="3.30.365.10">
    <property type="entry name" value="Aldehyde oxidase/xanthine dehydrogenase, molybdopterin binding domain"/>
    <property type="match status" value="1"/>
</dbReference>
<reference evidence="4 5" key="1">
    <citation type="submission" date="2018-08" db="EMBL/GenBank/DDBJ databases">
        <title>Recombination of ecologically and evolutionarily significant loci maintains genetic cohesion in the Pseudomonas syringae species complex.</title>
        <authorList>
            <person name="Dillon M."/>
            <person name="Thakur S."/>
            <person name="Almeida R.N.D."/>
            <person name="Weir B.S."/>
            <person name="Guttman D.S."/>
        </authorList>
    </citation>
    <scope>NUCLEOTIDE SEQUENCE [LARGE SCALE GENOMIC DNA]</scope>
    <source>
        <strain evidence="4 5">ICMP 7846</strain>
    </source>
</reference>
<dbReference type="InterPro" id="IPR006311">
    <property type="entry name" value="TAT_signal"/>
</dbReference>
<dbReference type="InterPro" id="IPR046867">
    <property type="entry name" value="AldOxase/xan_DH_MoCoBD2"/>
</dbReference>
<name>A0A3M5EH10_PSEAI</name>
<dbReference type="AlphaFoldDB" id="A0A3M5EH10"/>
<feature type="domain" description="Aldehyde oxidase/xanthine dehydrogenase second molybdopterin binding" evidence="3">
    <location>
        <begin position="25"/>
        <end position="140"/>
    </location>
</feature>